<proteinExistence type="predicted"/>
<dbReference type="GO" id="GO:0006302">
    <property type="term" value="P:double-strand break repair"/>
    <property type="evidence" value="ECO:0007669"/>
    <property type="project" value="TreeGrafter"/>
</dbReference>
<dbReference type="InterPro" id="IPR027417">
    <property type="entry name" value="P-loop_NTPase"/>
</dbReference>
<dbReference type="SUPFAM" id="SSF52540">
    <property type="entry name" value="P-loop containing nucleoside triphosphate hydrolases"/>
    <property type="match status" value="1"/>
</dbReference>
<comment type="caution">
    <text evidence="2">The sequence shown here is derived from an EMBL/GenBank/DDBJ whole genome shotgun (WGS) entry which is preliminary data.</text>
</comment>
<dbReference type="RefSeq" id="WP_129088197.1">
    <property type="nucleotide sequence ID" value="NZ_CP053836.1"/>
</dbReference>
<evidence type="ECO:0000313" key="3">
    <source>
        <dbReference type="Proteomes" id="UP000289758"/>
    </source>
</evidence>
<reference evidence="2 3" key="1">
    <citation type="submission" date="2017-10" db="EMBL/GenBank/DDBJ databases">
        <title>Genomics of the genus Arcobacter.</title>
        <authorList>
            <person name="Perez-Cataluna A."/>
            <person name="Figueras M.J."/>
        </authorList>
    </citation>
    <scope>NUCLEOTIDE SEQUENCE [LARGE SCALE GENOMIC DNA]</scope>
    <source>
        <strain evidence="2 3">CECT 8441</strain>
    </source>
</reference>
<dbReference type="SMART" id="SM00382">
    <property type="entry name" value="AAA"/>
    <property type="match status" value="1"/>
</dbReference>
<dbReference type="EMBL" id="PDKK01000016">
    <property type="protein sequence ID" value="RXK02417.1"/>
    <property type="molecule type" value="Genomic_DNA"/>
</dbReference>
<name>A0A4Q1AKM7_9BACT</name>
<evidence type="ECO:0000259" key="1">
    <source>
        <dbReference type="SMART" id="SM00382"/>
    </source>
</evidence>
<sequence length="581" mass="68723">MELVYLWVEEYKNIYHQGFNFSPRFECKFKDKYDENGRLKGNCELIIEENKNYISIFPENINVTAIIGENGSGKSSVLEIIFNFLYNEATLNVNFFLLYQNDNTKYLYQNKITVKKTNEFNYHHLNNDIFKKFSNFISAYINNVDNEFESKENLPKQLFVDNNKLDINFNSKIILSNYLEDKNTYFKGSINKFFIPNKVQIKLKYIKLNEDETINDKYNLNGNYTAESLEKIKKTREDIKENLENKNYKKFIENIENFMSQKRDFVRVGHNFSNGFGKNGNFYNNDNLASKYKCKEMLEKHKEIIKGLKDKNIPSGVFYEWDIDEITKDIYNFIDDFPTLLFDIELYDGKKSFQTLSFGERQLLIQLNKILHYAQKLDVIEDGHNKPNHIEKVLILLDEFEVGLHPNWQKYFVSYLVYFLKEIKNKNFQIIFTSHSPFILSDLPKDNVVFLKKDEENGNCINDTNNVDINPFGANIHTLLSHGFFMQDGLMGEFAKNKISKILKFLNGENKFIDLEVKFLPPLKVEHNFFEKNLKPIIGFIGEDFLKEKLLRMYEIKFPKSNEAKIKELENEIKRLKNASN</sequence>
<dbReference type="PANTHER" id="PTHR32182">
    <property type="entry name" value="DNA REPLICATION AND REPAIR PROTEIN RECF"/>
    <property type="match status" value="1"/>
</dbReference>
<organism evidence="2 3">
    <name type="scientific">Halarcobacter ebronensis</name>
    <dbReference type="NCBI Taxonomy" id="1462615"/>
    <lineage>
        <taxon>Bacteria</taxon>
        <taxon>Pseudomonadati</taxon>
        <taxon>Campylobacterota</taxon>
        <taxon>Epsilonproteobacteria</taxon>
        <taxon>Campylobacterales</taxon>
        <taxon>Arcobacteraceae</taxon>
        <taxon>Halarcobacter</taxon>
    </lineage>
</organism>
<accession>A0A4Q1AKM7</accession>
<dbReference type="InterPro" id="IPR003959">
    <property type="entry name" value="ATPase_AAA_core"/>
</dbReference>
<dbReference type="GO" id="GO:0000731">
    <property type="term" value="P:DNA synthesis involved in DNA repair"/>
    <property type="evidence" value="ECO:0007669"/>
    <property type="project" value="TreeGrafter"/>
</dbReference>
<dbReference type="AlphaFoldDB" id="A0A4Q1AKM7"/>
<dbReference type="GO" id="GO:0016887">
    <property type="term" value="F:ATP hydrolysis activity"/>
    <property type="evidence" value="ECO:0007669"/>
    <property type="project" value="InterPro"/>
</dbReference>
<protein>
    <recommendedName>
        <fullName evidence="1">AAA+ ATPase domain-containing protein</fullName>
    </recommendedName>
</protein>
<dbReference type="Pfam" id="PF13304">
    <property type="entry name" value="AAA_21"/>
    <property type="match status" value="1"/>
</dbReference>
<keyword evidence="3" id="KW-1185">Reference proteome</keyword>
<dbReference type="GO" id="GO:0005524">
    <property type="term" value="F:ATP binding"/>
    <property type="evidence" value="ECO:0007669"/>
    <property type="project" value="InterPro"/>
</dbReference>
<feature type="domain" description="AAA+ ATPase" evidence="1">
    <location>
        <begin position="60"/>
        <end position="455"/>
    </location>
</feature>
<dbReference type="PANTHER" id="PTHR32182:SF23">
    <property type="entry name" value="ATP BINDING PROTEIN"/>
    <property type="match status" value="1"/>
</dbReference>
<dbReference type="Proteomes" id="UP000289758">
    <property type="component" value="Unassembled WGS sequence"/>
</dbReference>
<dbReference type="InterPro" id="IPR003593">
    <property type="entry name" value="AAA+_ATPase"/>
</dbReference>
<gene>
    <name evidence="2" type="ORF">CRV07_13815</name>
</gene>
<dbReference type="Gene3D" id="3.40.50.300">
    <property type="entry name" value="P-loop containing nucleotide triphosphate hydrolases"/>
    <property type="match status" value="1"/>
</dbReference>
<dbReference type="OrthoDB" id="997844at2"/>
<dbReference type="CDD" id="cd00267">
    <property type="entry name" value="ABC_ATPase"/>
    <property type="match status" value="1"/>
</dbReference>
<evidence type="ECO:0000313" key="2">
    <source>
        <dbReference type="EMBL" id="RXK02417.1"/>
    </source>
</evidence>